<feature type="signal peptide" evidence="2">
    <location>
        <begin position="1"/>
        <end position="21"/>
    </location>
</feature>
<organism evidence="3 4">
    <name type="scientific">Acuticoccus mangrovi</name>
    <dbReference type="NCBI Taxonomy" id="2796142"/>
    <lineage>
        <taxon>Bacteria</taxon>
        <taxon>Pseudomonadati</taxon>
        <taxon>Pseudomonadota</taxon>
        <taxon>Alphaproteobacteria</taxon>
        <taxon>Hyphomicrobiales</taxon>
        <taxon>Amorphaceae</taxon>
        <taxon>Acuticoccus</taxon>
    </lineage>
</organism>
<evidence type="ECO:0000256" key="2">
    <source>
        <dbReference type="SAM" id="SignalP"/>
    </source>
</evidence>
<dbReference type="RefSeq" id="WP_198882187.1">
    <property type="nucleotide sequence ID" value="NZ_JAEKJA010000007.1"/>
</dbReference>
<dbReference type="Proteomes" id="UP000609531">
    <property type="component" value="Unassembled WGS sequence"/>
</dbReference>
<dbReference type="AlphaFoldDB" id="A0A934MHQ0"/>
<dbReference type="EMBL" id="JAEKJA010000007">
    <property type="protein sequence ID" value="MBJ3776321.1"/>
    <property type="molecule type" value="Genomic_DNA"/>
</dbReference>
<keyword evidence="4" id="KW-1185">Reference proteome</keyword>
<evidence type="ECO:0008006" key="5">
    <source>
        <dbReference type="Google" id="ProtNLM"/>
    </source>
</evidence>
<feature type="region of interest" description="Disordered" evidence="1">
    <location>
        <begin position="53"/>
        <end position="79"/>
    </location>
</feature>
<comment type="caution">
    <text evidence="3">The sequence shown here is derived from an EMBL/GenBank/DDBJ whole genome shotgun (WGS) entry which is preliminary data.</text>
</comment>
<sequence length="198" mass="19499">MSANVITILAAVAGCVGVALASASIPANTGDRAPHIHGGAGHAAADHGGMSHGAIGHGATGHGATGHGMTPGGAVTTAHDHSRTIDVPAGADAPTVDFTIAADPHGGYNIHILTSNFRFAPDHASGPAVDGEGHAHIYADGVKLARVYGPWFHLAAVPAGATRLTVTLNTNDHATLAVDGDPVSATRPVPAGALADGR</sequence>
<evidence type="ECO:0000256" key="1">
    <source>
        <dbReference type="SAM" id="MobiDB-lite"/>
    </source>
</evidence>
<reference evidence="3" key="1">
    <citation type="submission" date="2020-12" db="EMBL/GenBank/DDBJ databases">
        <title>Bacterial taxonomy.</title>
        <authorList>
            <person name="Pan X."/>
        </authorList>
    </citation>
    <scope>NUCLEOTIDE SEQUENCE</scope>
    <source>
        <strain evidence="3">B2012</strain>
    </source>
</reference>
<protein>
    <recommendedName>
        <fullName evidence="5">DUF4399 domain-containing protein</fullName>
    </recommendedName>
</protein>
<evidence type="ECO:0000313" key="3">
    <source>
        <dbReference type="EMBL" id="MBJ3776321.1"/>
    </source>
</evidence>
<name>A0A934MHQ0_9HYPH</name>
<gene>
    <name evidence="3" type="ORF">JCR33_11510</name>
</gene>
<evidence type="ECO:0000313" key="4">
    <source>
        <dbReference type="Proteomes" id="UP000609531"/>
    </source>
</evidence>
<keyword evidence="2" id="KW-0732">Signal</keyword>
<feature type="compositionally biased region" description="Gly residues" evidence="1">
    <location>
        <begin position="55"/>
        <end position="71"/>
    </location>
</feature>
<feature type="chain" id="PRO_5037804330" description="DUF4399 domain-containing protein" evidence="2">
    <location>
        <begin position="22"/>
        <end position="198"/>
    </location>
</feature>
<proteinExistence type="predicted"/>
<accession>A0A934MHQ0</accession>